<gene>
    <name evidence="2" type="ORF">PS624_00624</name>
</gene>
<organism evidence="2 3">
    <name type="scientific">Pseudomonas fluorescens</name>
    <dbReference type="NCBI Taxonomy" id="294"/>
    <lineage>
        <taxon>Bacteria</taxon>
        <taxon>Pseudomonadati</taxon>
        <taxon>Pseudomonadota</taxon>
        <taxon>Gammaproteobacteria</taxon>
        <taxon>Pseudomonadales</taxon>
        <taxon>Pseudomonadaceae</taxon>
        <taxon>Pseudomonas</taxon>
    </lineage>
</organism>
<name>A0A5E6PWU5_PSEFL</name>
<evidence type="ECO:0000313" key="3">
    <source>
        <dbReference type="Proteomes" id="UP000326241"/>
    </source>
</evidence>
<dbReference type="AlphaFoldDB" id="A0A5E6PWU5"/>
<dbReference type="Proteomes" id="UP000326241">
    <property type="component" value="Unassembled WGS sequence"/>
</dbReference>
<accession>A0A5E6PWU5</accession>
<sequence>MVFLGGGSKSYPHPSPLPEGEGADPGIFEKYIDLEMLSRIHNRLGLAGRCMTQDTSVSPLSLWERARVRGFCFIIGH</sequence>
<protein>
    <submittedName>
        <fullName evidence="2">Uncharacterized protein</fullName>
    </submittedName>
</protein>
<dbReference type="EMBL" id="CABVGZ010000004">
    <property type="protein sequence ID" value="VVM47713.1"/>
    <property type="molecule type" value="Genomic_DNA"/>
</dbReference>
<reference evidence="2 3" key="1">
    <citation type="submission" date="2019-09" db="EMBL/GenBank/DDBJ databases">
        <authorList>
            <person name="Chandra G."/>
            <person name="Truman W A."/>
        </authorList>
    </citation>
    <scope>NUCLEOTIDE SEQUENCE [LARGE SCALE GENOMIC DNA]</scope>
    <source>
        <strain evidence="2">PS624</strain>
    </source>
</reference>
<evidence type="ECO:0000256" key="1">
    <source>
        <dbReference type="SAM" id="MobiDB-lite"/>
    </source>
</evidence>
<evidence type="ECO:0000313" key="2">
    <source>
        <dbReference type="EMBL" id="VVM47713.1"/>
    </source>
</evidence>
<proteinExistence type="predicted"/>
<feature type="region of interest" description="Disordered" evidence="1">
    <location>
        <begin position="1"/>
        <end position="21"/>
    </location>
</feature>